<organism evidence="1 2">
    <name type="scientific">Sphaerobolus stellatus (strain SS14)</name>
    <dbReference type="NCBI Taxonomy" id="990650"/>
    <lineage>
        <taxon>Eukaryota</taxon>
        <taxon>Fungi</taxon>
        <taxon>Dikarya</taxon>
        <taxon>Basidiomycota</taxon>
        <taxon>Agaricomycotina</taxon>
        <taxon>Agaricomycetes</taxon>
        <taxon>Phallomycetidae</taxon>
        <taxon>Geastrales</taxon>
        <taxon>Sphaerobolaceae</taxon>
        <taxon>Sphaerobolus</taxon>
    </lineage>
</organism>
<accession>A0A0C9U582</accession>
<dbReference type="EMBL" id="KN837163">
    <property type="protein sequence ID" value="KIJ38148.1"/>
    <property type="molecule type" value="Genomic_DNA"/>
</dbReference>
<evidence type="ECO:0000313" key="2">
    <source>
        <dbReference type="Proteomes" id="UP000054279"/>
    </source>
</evidence>
<evidence type="ECO:0000313" key="1">
    <source>
        <dbReference type="EMBL" id="KIJ38148.1"/>
    </source>
</evidence>
<protein>
    <submittedName>
        <fullName evidence="1">Uncharacterized protein</fullName>
    </submittedName>
</protein>
<sequence length="107" mass="12120">MTNIDENQEVIACIQMSVNSADAKAAMLQENLDHTEGGPLPLIVKSEDHWGVRSPLQRTNPQDFEDQIDQDMAFCRFEARLAKFLSEVIDSEERPLAPLTVSRTLYQ</sequence>
<dbReference type="Proteomes" id="UP000054279">
    <property type="component" value="Unassembled WGS sequence"/>
</dbReference>
<reference evidence="1 2" key="1">
    <citation type="submission" date="2014-06" db="EMBL/GenBank/DDBJ databases">
        <title>Evolutionary Origins and Diversification of the Mycorrhizal Mutualists.</title>
        <authorList>
            <consortium name="DOE Joint Genome Institute"/>
            <consortium name="Mycorrhizal Genomics Consortium"/>
            <person name="Kohler A."/>
            <person name="Kuo A."/>
            <person name="Nagy L.G."/>
            <person name="Floudas D."/>
            <person name="Copeland A."/>
            <person name="Barry K.W."/>
            <person name="Cichocki N."/>
            <person name="Veneault-Fourrey C."/>
            <person name="LaButti K."/>
            <person name="Lindquist E.A."/>
            <person name="Lipzen A."/>
            <person name="Lundell T."/>
            <person name="Morin E."/>
            <person name="Murat C."/>
            <person name="Riley R."/>
            <person name="Ohm R."/>
            <person name="Sun H."/>
            <person name="Tunlid A."/>
            <person name="Henrissat B."/>
            <person name="Grigoriev I.V."/>
            <person name="Hibbett D.S."/>
            <person name="Martin F."/>
        </authorList>
    </citation>
    <scope>NUCLEOTIDE SEQUENCE [LARGE SCALE GENOMIC DNA]</scope>
    <source>
        <strain evidence="1 2">SS14</strain>
    </source>
</reference>
<proteinExistence type="predicted"/>
<dbReference type="HOGENOM" id="CLU_2211670_0_0_1"/>
<name>A0A0C9U582_SPHS4</name>
<dbReference type="AlphaFoldDB" id="A0A0C9U582"/>
<keyword evidence="2" id="KW-1185">Reference proteome</keyword>
<gene>
    <name evidence="1" type="ORF">M422DRAFT_259302</name>
</gene>